<organism evidence="6 7">
    <name type="scientific">Corynebacterium tuberculostearicum</name>
    <dbReference type="NCBI Taxonomy" id="38304"/>
    <lineage>
        <taxon>Bacteria</taxon>
        <taxon>Bacillati</taxon>
        <taxon>Actinomycetota</taxon>
        <taxon>Actinomycetes</taxon>
        <taxon>Mycobacteriales</taxon>
        <taxon>Corynebacteriaceae</taxon>
        <taxon>Corynebacterium</taxon>
    </lineage>
</organism>
<feature type="DNA-binding region" description="H-T-H motif" evidence="4">
    <location>
        <begin position="28"/>
        <end position="47"/>
    </location>
</feature>
<sequence length="191" mass="21377">MRKDVSDNRQAIIQAAKTLISREGIKVSMRAIAREAQVGVATVTRHYPQKTDIFTALVYDALEQIRELIDTQLAQFPAAPGDIWQATIHGLINLQLPAVAQEVMPELAKIFTKEDMNQMVSELEDAYRPFLKAAAEHGLCSPHLQPFTFHLGIIMLSRPLPRPADKMFGAELDDIVEIFIAGLKQWDADEV</sequence>
<reference evidence="6" key="1">
    <citation type="submission" date="2023-08" db="EMBL/GenBank/DDBJ databases">
        <title>Genomic characterization of the C. tuberculostearicum species complex, a ubiquitous member of the human skin microbiome.</title>
        <authorList>
            <person name="Ahmed N."/>
            <person name="Deming C."/>
            <person name="Conlan S."/>
            <person name="Segre J."/>
        </authorList>
    </citation>
    <scope>NUCLEOTIDE SEQUENCE</scope>
    <source>
        <strain evidence="6">CTNIH22</strain>
    </source>
</reference>
<proteinExistence type="predicted"/>
<accession>A0AAE4SYH1</accession>
<evidence type="ECO:0000313" key="7">
    <source>
        <dbReference type="Proteomes" id="UP001185706"/>
    </source>
</evidence>
<name>A0AAE4SYH1_9CORY</name>
<evidence type="ECO:0000313" key="6">
    <source>
        <dbReference type="EMBL" id="MDV2419210.1"/>
    </source>
</evidence>
<dbReference type="PANTHER" id="PTHR30055:SF234">
    <property type="entry name" value="HTH-TYPE TRANSCRIPTIONAL REGULATOR BETI"/>
    <property type="match status" value="1"/>
</dbReference>
<dbReference type="InterPro" id="IPR001647">
    <property type="entry name" value="HTH_TetR"/>
</dbReference>
<dbReference type="EMBL" id="JAVBIB010000007">
    <property type="protein sequence ID" value="MDV2419210.1"/>
    <property type="molecule type" value="Genomic_DNA"/>
</dbReference>
<comment type="caution">
    <text evidence="6">The sequence shown here is derived from an EMBL/GenBank/DDBJ whole genome shotgun (WGS) entry which is preliminary data.</text>
</comment>
<feature type="domain" description="HTH tetR-type" evidence="5">
    <location>
        <begin position="6"/>
        <end position="65"/>
    </location>
</feature>
<evidence type="ECO:0000256" key="2">
    <source>
        <dbReference type="ARBA" id="ARBA00023125"/>
    </source>
</evidence>
<dbReference type="Proteomes" id="UP001185706">
    <property type="component" value="Unassembled WGS sequence"/>
</dbReference>
<dbReference type="GO" id="GO:0000976">
    <property type="term" value="F:transcription cis-regulatory region binding"/>
    <property type="evidence" value="ECO:0007669"/>
    <property type="project" value="TreeGrafter"/>
</dbReference>
<dbReference type="InterPro" id="IPR009057">
    <property type="entry name" value="Homeodomain-like_sf"/>
</dbReference>
<dbReference type="Gene3D" id="1.10.357.10">
    <property type="entry name" value="Tetracycline Repressor, domain 2"/>
    <property type="match status" value="1"/>
</dbReference>
<dbReference type="PANTHER" id="PTHR30055">
    <property type="entry name" value="HTH-TYPE TRANSCRIPTIONAL REGULATOR RUTR"/>
    <property type="match status" value="1"/>
</dbReference>
<dbReference type="AlphaFoldDB" id="A0AAE4SYH1"/>
<dbReference type="InterPro" id="IPR036271">
    <property type="entry name" value="Tet_transcr_reg_TetR-rel_C_sf"/>
</dbReference>
<evidence type="ECO:0000256" key="1">
    <source>
        <dbReference type="ARBA" id="ARBA00023015"/>
    </source>
</evidence>
<evidence type="ECO:0000256" key="4">
    <source>
        <dbReference type="PROSITE-ProRule" id="PRU00335"/>
    </source>
</evidence>
<keyword evidence="2 4" id="KW-0238">DNA-binding</keyword>
<dbReference type="Pfam" id="PF00440">
    <property type="entry name" value="TetR_N"/>
    <property type="match status" value="1"/>
</dbReference>
<protein>
    <submittedName>
        <fullName evidence="6">TetR/AcrR family transcriptional regulator</fullName>
    </submittedName>
</protein>
<dbReference type="SUPFAM" id="SSF48498">
    <property type="entry name" value="Tetracyclin repressor-like, C-terminal domain"/>
    <property type="match status" value="1"/>
</dbReference>
<keyword evidence="3" id="KW-0804">Transcription</keyword>
<evidence type="ECO:0000259" key="5">
    <source>
        <dbReference type="PROSITE" id="PS50977"/>
    </source>
</evidence>
<dbReference type="GO" id="GO:0003700">
    <property type="term" value="F:DNA-binding transcription factor activity"/>
    <property type="evidence" value="ECO:0007669"/>
    <property type="project" value="TreeGrafter"/>
</dbReference>
<dbReference type="InterPro" id="IPR050109">
    <property type="entry name" value="HTH-type_TetR-like_transc_reg"/>
</dbReference>
<dbReference type="SUPFAM" id="SSF46689">
    <property type="entry name" value="Homeodomain-like"/>
    <property type="match status" value="1"/>
</dbReference>
<dbReference type="RefSeq" id="WP_316993329.1">
    <property type="nucleotide sequence ID" value="NZ_JAVBIB010000007.1"/>
</dbReference>
<gene>
    <name evidence="6" type="ORF">RAE03_05365</name>
</gene>
<keyword evidence="1" id="KW-0805">Transcription regulation</keyword>
<dbReference type="PROSITE" id="PS50977">
    <property type="entry name" value="HTH_TETR_2"/>
    <property type="match status" value="1"/>
</dbReference>
<evidence type="ECO:0000256" key="3">
    <source>
        <dbReference type="ARBA" id="ARBA00023163"/>
    </source>
</evidence>